<dbReference type="Pfam" id="PF07510">
    <property type="entry name" value="GmrSD_C"/>
    <property type="match status" value="1"/>
</dbReference>
<sequence length="102" mass="12016">MVTLNRNEVVTLNWKTVVNMTEFYSLETLNQIDADKFGNLCLISNNTNSRLWNLPPEGKKSYFLNTNKYESLKQKIMLHEPKWTLTEIEKHGKEMINKLIVK</sequence>
<accession>A0A7W7N9B7</accession>
<reference evidence="2 3" key="1">
    <citation type="submission" date="2020-08" db="EMBL/GenBank/DDBJ databases">
        <title>Functional genomics of gut bacteria from endangered species of beetles.</title>
        <authorList>
            <person name="Carlos-Shanley C."/>
        </authorList>
    </citation>
    <scope>NUCLEOTIDE SEQUENCE [LARGE SCALE GENOMIC DNA]</scope>
    <source>
        <strain evidence="2 3">S00142</strain>
    </source>
</reference>
<dbReference type="RefSeq" id="WP_184168229.1">
    <property type="nucleotide sequence ID" value="NZ_JACHLD010000014.1"/>
</dbReference>
<name>A0A7W7N9B7_9FLAO</name>
<proteinExistence type="predicted"/>
<comment type="caution">
    <text evidence="2">The sequence shown here is derived from an EMBL/GenBank/DDBJ whole genome shotgun (WGS) entry which is preliminary data.</text>
</comment>
<keyword evidence="3" id="KW-1185">Reference proteome</keyword>
<feature type="domain" description="GmrSD restriction endonucleases C-terminal" evidence="1">
    <location>
        <begin position="32"/>
        <end position="97"/>
    </location>
</feature>
<gene>
    <name evidence="2" type="ORF">HNP37_004821</name>
</gene>
<dbReference type="Proteomes" id="UP000561681">
    <property type="component" value="Unassembled WGS sequence"/>
</dbReference>
<dbReference type="AlphaFoldDB" id="A0A7W7N9B7"/>
<protein>
    <recommendedName>
        <fullName evidence="1">GmrSD restriction endonucleases C-terminal domain-containing protein</fullName>
    </recommendedName>
</protein>
<dbReference type="InterPro" id="IPR011089">
    <property type="entry name" value="GmrSD_C"/>
</dbReference>
<organism evidence="2 3">
    <name type="scientific">Flavobacterium nitrogenifigens</name>
    <dbReference type="NCBI Taxonomy" id="1617283"/>
    <lineage>
        <taxon>Bacteria</taxon>
        <taxon>Pseudomonadati</taxon>
        <taxon>Bacteroidota</taxon>
        <taxon>Flavobacteriia</taxon>
        <taxon>Flavobacteriales</taxon>
        <taxon>Flavobacteriaceae</taxon>
        <taxon>Flavobacterium</taxon>
    </lineage>
</organism>
<evidence type="ECO:0000313" key="2">
    <source>
        <dbReference type="EMBL" id="MBB4804723.1"/>
    </source>
</evidence>
<evidence type="ECO:0000313" key="3">
    <source>
        <dbReference type="Proteomes" id="UP000561681"/>
    </source>
</evidence>
<evidence type="ECO:0000259" key="1">
    <source>
        <dbReference type="Pfam" id="PF07510"/>
    </source>
</evidence>
<dbReference type="EMBL" id="JACHLD010000014">
    <property type="protein sequence ID" value="MBB4804723.1"/>
    <property type="molecule type" value="Genomic_DNA"/>
</dbReference>